<dbReference type="InterPro" id="IPR036322">
    <property type="entry name" value="WD40_repeat_dom_sf"/>
</dbReference>
<dbReference type="GO" id="GO:0005634">
    <property type="term" value="C:nucleus"/>
    <property type="evidence" value="ECO:0007669"/>
    <property type="project" value="UniProtKB-ARBA"/>
</dbReference>
<keyword evidence="3 9" id="KW-0853">WD repeat</keyword>
<keyword evidence="4" id="KW-0677">Repeat</keyword>
<evidence type="ECO:0000313" key="12">
    <source>
        <dbReference type="EMBL" id="KAK6344090.1"/>
    </source>
</evidence>
<proteinExistence type="predicted"/>
<dbReference type="InterPro" id="IPR029000">
    <property type="entry name" value="Cyclophilin-like_dom_sf"/>
</dbReference>
<dbReference type="Proteomes" id="UP001375240">
    <property type="component" value="Unassembled WGS sequence"/>
</dbReference>
<reference evidence="12 13" key="1">
    <citation type="submission" date="2019-10" db="EMBL/GenBank/DDBJ databases">
        <authorList>
            <person name="Palmer J.M."/>
        </authorList>
    </citation>
    <scope>NUCLEOTIDE SEQUENCE [LARGE SCALE GENOMIC DNA]</scope>
    <source>
        <strain evidence="12 13">TWF696</strain>
    </source>
</reference>
<organism evidence="12 13">
    <name type="scientific">Orbilia brochopaga</name>
    <dbReference type="NCBI Taxonomy" id="3140254"/>
    <lineage>
        <taxon>Eukaryota</taxon>
        <taxon>Fungi</taxon>
        <taxon>Dikarya</taxon>
        <taxon>Ascomycota</taxon>
        <taxon>Pezizomycotina</taxon>
        <taxon>Orbiliomycetes</taxon>
        <taxon>Orbiliales</taxon>
        <taxon>Orbiliaceae</taxon>
        <taxon>Orbilia</taxon>
    </lineage>
</organism>
<dbReference type="GO" id="GO:0006457">
    <property type="term" value="P:protein folding"/>
    <property type="evidence" value="ECO:0007669"/>
    <property type="project" value="InterPro"/>
</dbReference>
<dbReference type="Pfam" id="PF00400">
    <property type="entry name" value="WD40"/>
    <property type="match status" value="2"/>
</dbReference>
<dbReference type="GO" id="GO:0003755">
    <property type="term" value="F:peptidyl-prolyl cis-trans isomerase activity"/>
    <property type="evidence" value="ECO:0007669"/>
    <property type="project" value="UniProtKB-KW"/>
</dbReference>
<evidence type="ECO:0000256" key="1">
    <source>
        <dbReference type="ARBA" id="ARBA00000971"/>
    </source>
</evidence>
<evidence type="ECO:0000256" key="10">
    <source>
        <dbReference type="SAM" id="MobiDB-lite"/>
    </source>
</evidence>
<keyword evidence="6" id="KW-0413">Isomerase</keyword>
<evidence type="ECO:0000256" key="5">
    <source>
        <dbReference type="ARBA" id="ARBA00023110"/>
    </source>
</evidence>
<dbReference type="PROSITE" id="PS50082">
    <property type="entry name" value="WD_REPEATS_2"/>
    <property type="match status" value="2"/>
</dbReference>
<evidence type="ECO:0000256" key="4">
    <source>
        <dbReference type="ARBA" id="ARBA00022737"/>
    </source>
</evidence>
<dbReference type="InterPro" id="IPR002130">
    <property type="entry name" value="Cyclophilin-type_PPIase_dom"/>
</dbReference>
<dbReference type="InterPro" id="IPR044666">
    <property type="entry name" value="Cyclophilin_A-like"/>
</dbReference>
<dbReference type="SUPFAM" id="SSF50891">
    <property type="entry name" value="Cyclophilin-like"/>
    <property type="match status" value="1"/>
</dbReference>
<dbReference type="SUPFAM" id="SSF50978">
    <property type="entry name" value="WD40 repeat-like"/>
    <property type="match status" value="1"/>
</dbReference>
<evidence type="ECO:0000256" key="8">
    <source>
        <dbReference type="ARBA" id="ARBA00040798"/>
    </source>
</evidence>
<dbReference type="PANTHER" id="PTHR45625">
    <property type="entry name" value="PEPTIDYL-PROLYL CIS-TRANS ISOMERASE-RELATED"/>
    <property type="match status" value="1"/>
</dbReference>
<dbReference type="EMBL" id="JAVHNQ010000006">
    <property type="protein sequence ID" value="KAK6344090.1"/>
    <property type="molecule type" value="Genomic_DNA"/>
</dbReference>
<dbReference type="InterPro" id="IPR020892">
    <property type="entry name" value="Cyclophilin-type_PPIase_CS"/>
</dbReference>
<dbReference type="PROSITE" id="PS00170">
    <property type="entry name" value="CSA_PPIASE_1"/>
    <property type="match status" value="1"/>
</dbReference>
<comment type="catalytic activity">
    <reaction evidence="1">
        <text>[protein]-peptidylproline (omega=180) = [protein]-peptidylproline (omega=0)</text>
        <dbReference type="Rhea" id="RHEA:16237"/>
        <dbReference type="Rhea" id="RHEA-COMP:10747"/>
        <dbReference type="Rhea" id="RHEA-COMP:10748"/>
        <dbReference type="ChEBI" id="CHEBI:83833"/>
        <dbReference type="ChEBI" id="CHEBI:83834"/>
        <dbReference type="EC" id="5.2.1.8"/>
    </reaction>
</comment>
<dbReference type="CDD" id="cd01927">
    <property type="entry name" value="cyclophilin_WD40"/>
    <property type="match status" value="1"/>
</dbReference>
<evidence type="ECO:0000259" key="11">
    <source>
        <dbReference type="PROSITE" id="PS50072"/>
    </source>
</evidence>
<evidence type="ECO:0000313" key="13">
    <source>
        <dbReference type="Proteomes" id="UP001375240"/>
    </source>
</evidence>
<dbReference type="PRINTS" id="PR00153">
    <property type="entry name" value="CSAPPISMRASE"/>
</dbReference>
<evidence type="ECO:0000256" key="7">
    <source>
        <dbReference type="ARBA" id="ARBA00029569"/>
    </source>
</evidence>
<dbReference type="FunFam" id="2.40.100.10:FF:000003">
    <property type="entry name" value="Peptidylprolyl isomerase domain and WD repeat-containing 1"/>
    <property type="match status" value="1"/>
</dbReference>
<protein>
    <recommendedName>
        <fullName evidence="8">Peptidyl-prolyl cis-trans isomerase-like 1</fullName>
        <ecNumber evidence="2">5.2.1.8</ecNumber>
    </recommendedName>
    <alternativeName>
        <fullName evidence="7">Rotamase</fullName>
    </alternativeName>
</protein>
<feature type="repeat" description="WD" evidence="9">
    <location>
        <begin position="81"/>
        <end position="113"/>
    </location>
</feature>
<evidence type="ECO:0000256" key="9">
    <source>
        <dbReference type="PROSITE-ProRule" id="PRU00221"/>
    </source>
</evidence>
<keyword evidence="13" id="KW-1185">Reference proteome</keyword>
<dbReference type="PANTHER" id="PTHR45625:SF4">
    <property type="entry name" value="PEPTIDYLPROLYL ISOMERASE DOMAIN AND WD REPEAT-CONTAINING PROTEIN 1"/>
    <property type="match status" value="1"/>
</dbReference>
<dbReference type="SMART" id="SM00320">
    <property type="entry name" value="WD40"/>
    <property type="match status" value="5"/>
</dbReference>
<gene>
    <name evidence="12" type="ORF">TWF696_007737</name>
</gene>
<feature type="region of interest" description="Disordered" evidence="10">
    <location>
        <begin position="1"/>
        <end position="48"/>
    </location>
</feature>
<feature type="domain" description="PPIase cyclophilin-type" evidence="11">
    <location>
        <begin position="493"/>
        <end position="638"/>
    </location>
</feature>
<sequence>MSTMLGTKRSRDQLDEDPQEENRQGKRAASAAAEEDDDSSSDDGVGPALPTAAVIAKKKRTLRHESLYLSNLPAQPRYYRSLMHRETVSYALWTPWTDFLITTSVDGVIKFWKKQDTGIEFVKMFKPHTGDIVGVSVSVDGTSFASCGVDKTVRIFDVVTFDLIAMLTLQHTPTSICWVHNRGASLPLLAIANETNQIQIFDGRGENPQPIHELDKMHRAPVHIMAFNSLFDCVVSADTGGMIEYWQPHGNYEKPKDVFEFKSTTNLFDFKKAKAVPTSLTMSPTGTQFATFSLPDRQIRVFDVASGKLLRTYDESLDTLSTMQQAAEGERKLDDVDFGRRLATEKEIEGLSTRSKINVIFDESGHFILYGSLMGIKIVNVVTNRMMRLLGADETGMGRALNLALYQGAPKRKKVVTLDMAASSNPLLQEAGLRDPMLVCTAYNKARFYMFNSDNDVNKSERDIYNEKPTGSAKGSAKVEAKAKETGTAAVIHTTYGDIHVRLFPEAAPKAVENFVTHSKNGYYNGLIFHRVIPKFMIQTGDPFGDGTGGESIWGREFEDEFSTLKHDKPYTVSMANAGPDTNGSQFFITVEKTPWLDNKHTIFGRAVQGLDVVTKISQVRTFKDKPVQDIQIINIEIV</sequence>
<dbReference type="PROSITE" id="PS50072">
    <property type="entry name" value="CSA_PPIASE_2"/>
    <property type="match status" value="1"/>
</dbReference>
<dbReference type="Gene3D" id="2.40.100.10">
    <property type="entry name" value="Cyclophilin-like"/>
    <property type="match status" value="1"/>
</dbReference>
<dbReference type="InterPro" id="IPR001680">
    <property type="entry name" value="WD40_rpt"/>
</dbReference>
<feature type="repeat" description="WD" evidence="9">
    <location>
        <begin position="125"/>
        <end position="166"/>
    </location>
</feature>
<keyword evidence="5" id="KW-0697">Rotamase</keyword>
<dbReference type="AlphaFoldDB" id="A0AAV9ULY5"/>
<evidence type="ECO:0000256" key="3">
    <source>
        <dbReference type="ARBA" id="ARBA00022574"/>
    </source>
</evidence>
<dbReference type="EC" id="5.2.1.8" evidence="2"/>
<dbReference type="Gene3D" id="2.130.10.10">
    <property type="entry name" value="YVTN repeat-like/Quinoprotein amine dehydrogenase"/>
    <property type="match status" value="1"/>
</dbReference>
<dbReference type="InterPro" id="IPR015943">
    <property type="entry name" value="WD40/YVTN_repeat-like_dom_sf"/>
</dbReference>
<dbReference type="Pfam" id="PF00160">
    <property type="entry name" value="Pro_isomerase"/>
    <property type="match status" value="1"/>
</dbReference>
<comment type="caution">
    <text evidence="12">The sequence shown here is derived from an EMBL/GenBank/DDBJ whole genome shotgun (WGS) entry which is preliminary data.</text>
</comment>
<name>A0AAV9ULY5_9PEZI</name>
<evidence type="ECO:0000256" key="6">
    <source>
        <dbReference type="ARBA" id="ARBA00023235"/>
    </source>
</evidence>
<evidence type="ECO:0000256" key="2">
    <source>
        <dbReference type="ARBA" id="ARBA00013194"/>
    </source>
</evidence>
<accession>A0AAV9ULY5</accession>